<evidence type="ECO:0000259" key="2">
    <source>
        <dbReference type="Pfam" id="PF14392"/>
    </source>
</evidence>
<feature type="compositionally biased region" description="Low complexity" evidence="1">
    <location>
        <begin position="186"/>
        <end position="197"/>
    </location>
</feature>
<evidence type="ECO:0000313" key="3">
    <source>
        <dbReference type="EMBL" id="CAF2038742.1"/>
    </source>
</evidence>
<name>A0A816NR84_BRANA</name>
<proteinExistence type="predicted"/>
<gene>
    <name evidence="3" type="ORF">DARMORV10_A09P12700.1</name>
</gene>
<feature type="non-terminal residue" evidence="3">
    <location>
        <position position="1"/>
    </location>
</feature>
<dbReference type="AlphaFoldDB" id="A0A816NR84"/>
<feature type="compositionally biased region" description="Basic and acidic residues" evidence="1">
    <location>
        <begin position="169"/>
        <end position="181"/>
    </location>
</feature>
<feature type="domain" description="Zinc knuckle CX2CX4HX4C" evidence="2">
    <location>
        <begin position="70"/>
        <end position="113"/>
    </location>
</feature>
<dbReference type="InterPro" id="IPR040256">
    <property type="entry name" value="At4g02000-like"/>
</dbReference>
<dbReference type="PANTHER" id="PTHR31286">
    <property type="entry name" value="GLYCINE-RICH CELL WALL STRUCTURAL PROTEIN 1.8-LIKE"/>
    <property type="match status" value="1"/>
</dbReference>
<feature type="compositionally biased region" description="Polar residues" evidence="1">
    <location>
        <begin position="271"/>
        <end position="294"/>
    </location>
</feature>
<dbReference type="InterPro" id="IPR025836">
    <property type="entry name" value="Zn_knuckle_CX2CX4HX4C"/>
</dbReference>
<feature type="compositionally biased region" description="Basic and acidic residues" evidence="1">
    <location>
        <begin position="140"/>
        <end position="150"/>
    </location>
</feature>
<feature type="compositionally biased region" description="Basic and acidic residues" evidence="1">
    <location>
        <begin position="198"/>
        <end position="217"/>
    </location>
</feature>
<dbReference type="EMBL" id="HG994363">
    <property type="protein sequence ID" value="CAF2038742.1"/>
    <property type="molecule type" value="Genomic_DNA"/>
</dbReference>
<dbReference type="Pfam" id="PF14392">
    <property type="entry name" value="zf-CCHC_4"/>
    <property type="match status" value="1"/>
</dbReference>
<feature type="compositionally biased region" description="Basic and acidic residues" evidence="1">
    <location>
        <begin position="304"/>
        <end position="314"/>
    </location>
</feature>
<sequence length="377" mass="43044">MSHRFSRAEKGKAMANNTILRKSLVKVPESDITDLIERNKFTLIGRVTNPTVQKTRALKARIRVLVNGLKPLIMKMDLQLPSGDVVEVEMEYENLQKHCFYCKSLSHEDEDCQIRVESRHQKDDRRNLGISQLRTLESIEEGKRRQDDRKRSRNYPSSLHGGARWTNYKRGDREDDYERYSHRQSHQQQRSSPPLRRGASEKSLDSGFEENRRRYNDKYLWARRSPPQNRGSSIRGHRDGSSSTFKTLDQEPHPSGQQRGNGASPIREISSRSNQSPATAPNSKDNRTGISSRLSDPRAGNVSGEERVSAKERLSVNTQRTSRAGNMELALPPRFIDSITRPSSSNIFETGRLGPSERSPIRTLSEDRIHVSFVLAP</sequence>
<dbReference type="PANTHER" id="PTHR31286:SF163">
    <property type="entry name" value="ZINC KNUCKLE CX2CX4HX4C DOMAIN-CONTAINING PROTEIN"/>
    <property type="match status" value="1"/>
</dbReference>
<dbReference type="Proteomes" id="UP001295469">
    <property type="component" value="Chromosome A09"/>
</dbReference>
<organism evidence="3">
    <name type="scientific">Brassica napus</name>
    <name type="common">Rape</name>
    <dbReference type="NCBI Taxonomy" id="3708"/>
    <lineage>
        <taxon>Eukaryota</taxon>
        <taxon>Viridiplantae</taxon>
        <taxon>Streptophyta</taxon>
        <taxon>Embryophyta</taxon>
        <taxon>Tracheophyta</taxon>
        <taxon>Spermatophyta</taxon>
        <taxon>Magnoliopsida</taxon>
        <taxon>eudicotyledons</taxon>
        <taxon>Gunneridae</taxon>
        <taxon>Pentapetalae</taxon>
        <taxon>rosids</taxon>
        <taxon>malvids</taxon>
        <taxon>Brassicales</taxon>
        <taxon>Brassicaceae</taxon>
        <taxon>Brassiceae</taxon>
        <taxon>Brassica</taxon>
    </lineage>
</organism>
<reference evidence="3" key="1">
    <citation type="submission" date="2021-01" db="EMBL/GenBank/DDBJ databases">
        <authorList>
            <consortium name="Genoscope - CEA"/>
            <person name="William W."/>
        </authorList>
    </citation>
    <scope>NUCLEOTIDE SEQUENCE</scope>
</reference>
<feature type="region of interest" description="Disordered" evidence="1">
    <location>
        <begin position="137"/>
        <end position="324"/>
    </location>
</feature>
<feature type="compositionally biased region" description="Polar residues" evidence="1">
    <location>
        <begin position="315"/>
        <end position="324"/>
    </location>
</feature>
<evidence type="ECO:0000256" key="1">
    <source>
        <dbReference type="SAM" id="MobiDB-lite"/>
    </source>
</evidence>
<accession>A0A816NR84</accession>
<protein>
    <submittedName>
        <fullName evidence="3">(rape) hypothetical protein</fullName>
    </submittedName>
</protein>